<organism evidence="5">
    <name type="scientific">freshwater metagenome</name>
    <dbReference type="NCBI Taxonomy" id="449393"/>
    <lineage>
        <taxon>unclassified sequences</taxon>
        <taxon>metagenomes</taxon>
        <taxon>ecological metagenomes</taxon>
    </lineage>
</organism>
<gene>
    <name evidence="5" type="ORF">UFOPK2683_00398</name>
    <name evidence="6" type="ORF">UFOPK3605_00127</name>
    <name evidence="7" type="ORF">UFOPK3897_00131</name>
    <name evidence="8" type="ORF">UFOPK4121_00028</name>
</gene>
<dbReference type="EMBL" id="CAFBPQ010000001">
    <property type="protein sequence ID" value="CAB5010773.1"/>
    <property type="molecule type" value="Genomic_DNA"/>
</dbReference>
<evidence type="ECO:0000313" key="5">
    <source>
        <dbReference type="EMBL" id="CAB4717952.1"/>
    </source>
</evidence>
<evidence type="ECO:0000259" key="4">
    <source>
        <dbReference type="Pfam" id="PF13193"/>
    </source>
</evidence>
<comment type="similarity">
    <text evidence="1">Belongs to the ATP-dependent AMP-binding enzyme family.</text>
</comment>
<feature type="domain" description="AMP-dependent synthetase/ligase" evidence="3">
    <location>
        <begin position="6"/>
        <end position="361"/>
    </location>
</feature>
<dbReference type="Gene3D" id="3.30.300.30">
    <property type="match status" value="1"/>
</dbReference>
<dbReference type="EMBL" id="CAFBOF010000001">
    <property type="protein sequence ID" value="CAB4968611.1"/>
    <property type="molecule type" value="Genomic_DNA"/>
</dbReference>
<protein>
    <submittedName>
        <fullName evidence="5">Unannotated protein</fullName>
    </submittedName>
</protein>
<evidence type="ECO:0000256" key="1">
    <source>
        <dbReference type="ARBA" id="ARBA00006432"/>
    </source>
</evidence>
<dbReference type="GO" id="GO:0031956">
    <property type="term" value="F:medium-chain fatty acid-CoA ligase activity"/>
    <property type="evidence" value="ECO:0007669"/>
    <property type="project" value="TreeGrafter"/>
</dbReference>
<sequence>MELGFWKIAEADPDRLALVDPDEHEISAGELLSKCNQIVHGLRARGLKEGDSIAMLLPNSQEVLELFLAIGQAGFYLVPINWHLVGPEIAYIVNDSEAKAFIAHADLAETAKAAADEINFPAEGRFAVGGEIESFLPYSDLTAGQPTTTPKNRTTGMVMNYTSGTTGKPKGVRRKLPGVDPETGGGGFGGMLYLFGLQPFDDNVHICGSPLYHTAVLVFAGSAIHIGHTVVLMEKWTPEQMLHLIDKYRVTNTHMVPTQFVRLLTLPEETRAKYDVSSLRHMVHAAAPCPPDVKRQMIEWWGPVIDEYYAASEGGGTLVFAPEWLEHPGTVGRAWPISEIVILDDDDNELPAGEIGTVYMHMMTGDFEYYKDSAKTEKSRKGKFFTVGDVGYLDSDGWLFLSDRKTDMIISGGANIYPAEIESELIMHPKVADVAVFGIPHADWGEEVKAVIEPVDGIAGSTELADEILAWSKDRIAKFKMPRSIDFTNEMPRDPNGKLYKRKLRDPYWEGQERAI</sequence>
<evidence type="ECO:0000259" key="3">
    <source>
        <dbReference type="Pfam" id="PF00501"/>
    </source>
</evidence>
<proteinExistence type="inferred from homology"/>
<dbReference type="InterPro" id="IPR020845">
    <property type="entry name" value="AMP-binding_CS"/>
</dbReference>
<dbReference type="Pfam" id="PF13193">
    <property type="entry name" value="AMP-binding_C"/>
    <property type="match status" value="1"/>
</dbReference>
<dbReference type="PANTHER" id="PTHR43201:SF5">
    <property type="entry name" value="MEDIUM-CHAIN ACYL-COA LIGASE ACSF2, MITOCHONDRIAL"/>
    <property type="match status" value="1"/>
</dbReference>
<name>A0A6J6R4B1_9ZZZZ</name>
<dbReference type="Gene3D" id="3.40.50.12780">
    <property type="entry name" value="N-terminal domain of ligase-like"/>
    <property type="match status" value="1"/>
</dbReference>
<evidence type="ECO:0000256" key="2">
    <source>
        <dbReference type="ARBA" id="ARBA00022598"/>
    </source>
</evidence>
<reference evidence="5" key="1">
    <citation type="submission" date="2020-05" db="EMBL/GenBank/DDBJ databases">
        <authorList>
            <person name="Chiriac C."/>
            <person name="Salcher M."/>
            <person name="Ghai R."/>
            <person name="Kavagutti S V."/>
        </authorList>
    </citation>
    <scope>NUCLEOTIDE SEQUENCE</scope>
</reference>
<evidence type="ECO:0000313" key="8">
    <source>
        <dbReference type="EMBL" id="CAB5010773.1"/>
    </source>
</evidence>
<dbReference type="InterPro" id="IPR045851">
    <property type="entry name" value="AMP-bd_C_sf"/>
</dbReference>
<accession>A0A6J6R4B1</accession>
<dbReference type="SUPFAM" id="SSF56801">
    <property type="entry name" value="Acetyl-CoA synthetase-like"/>
    <property type="match status" value="1"/>
</dbReference>
<feature type="domain" description="AMP-binding enzyme C-terminal" evidence="4">
    <location>
        <begin position="420"/>
        <end position="498"/>
    </location>
</feature>
<dbReference type="InterPro" id="IPR042099">
    <property type="entry name" value="ANL_N_sf"/>
</dbReference>
<evidence type="ECO:0000313" key="6">
    <source>
        <dbReference type="EMBL" id="CAB4894593.1"/>
    </source>
</evidence>
<dbReference type="InterPro" id="IPR000873">
    <property type="entry name" value="AMP-dep_synth/lig_dom"/>
</dbReference>
<dbReference type="GO" id="GO:0006631">
    <property type="term" value="P:fatty acid metabolic process"/>
    <property type="evidence" value="ECO:0007669"/>
    <property type="project" value="TreeGrafter"/>
</dbReference>
<dbReference type="AlphaFoldDB" id="A0A6J6R4B1"/>
<evidence type="ECO:0000313" key="7">
    <source>
        <dbReference type="EMBL" id="CAB4968611.1"/>
    </source>
</evidence>
<dbReference type="PANTHER" id="PTHR43201">
    <property type="entry name" value="ACYL-COA SYNTHETASE"/>
    <property type="match status" value="1"/>
</dbReference>
<dbReference type="EMBL" id="CAEZYK010000014">
    <property type="protein sequence ID" value="CAB4717952.1"/>
    <property type="molecule type" value="Genomic_DNA"/>
</dbReference>
<dbReference type="PROSITE" id="PS00455">
    <property type="entry name" value="AMP_BINDING"/>
    <property type="match status" value="1"/>
</dbReference>
<dbReference type="InterPro" id="IPR025110">
    <property type="entry name" value="AMP-bd_C"/>
</dbReference>
<dbReference type="Pfam" id="PF00501">
    <property type="entry name" value="AMP-binding"/>
    <property type="match status" value="1"/>
</dbReference>
<dbReference type="EMBL" id="CAFBMM010000001">
    <property type="protein sequence ID" value="CAB4894593.1"/>
    <property type="molecule type" value="Genomic_DNA"/>
</dbReference>
<keyword evidence="2" id="KW-0436">Ligase</keyword>